<evidence type="ECO:0000256" key="4">
    <source>
        <dbReference type="ARBA" id="ARBA00022737"/>
    </source>
</evidence>
<keyword evidence="7" id="KW-0809">Transit peptide</keyword>
<evidence type="ECO:0000256" key="7">
    <source>
        <dbReference type="ARBA" id="ARBA00022946"/>
    </source>
</evidence>
<evidence type="ECO:0000256" key="3">
    <source>
        <dbReference type="ARBA" id="ARBA00022730"/>
    </source>
</evidence>
<dbReference type="GO" id="GO:0019843">
    <property type="term" value="F:rRNA binding"/>
    <property type="evidence" value="ECO:0007669"/>
    <property type="project" value="UniProtKB-KW"/>
</dbReference>
<dbReference type="InterPro" id="IPR037387">
    <property type="entry name" value="PTCD3"/>
</dbReference>
<evidence type="ECO:0000256" key="9">
    <source>
        <dbReference type="ARBA" id="ARBA00023128"/>
    </source>
</evidence>
<gene>
    <name evidence="13" type="primary">ptcd3</name>
</gene>
<dbReference type="PROSITE" id="PS51375">
    <property type="entry name" value="PPR"/>
    <property type="match status" value="1"/>
</dbReference>
<sequence>RQNHRVRIVASCEVHIDIYNFLIIESNQKPNMKSTSFHLFSLSQESGRAAAKYFVNNHPKFFTKDFAEPHIPCLMPETVTLCLEEVSEEALKERIQLRKVTAAVDMFDQLQQTGTAVSMKTIHNLLDLICLYCDKEPFPEEEPQTEETEQKRRTGQVHRASNYLKLTWKENNNAERIFNTLPERDTRCYSALIRGMVKHGAHAKAFSLYTDLLNNRMTADVHIFNALILAAPDVREVHMEKWDLITELLKQMNEQKIRPNLQTFNNVLKALRRSGLYVRTQAVQVLNEMKAVGIGKAEDTHSLTHAPLWFEENNTVMLQEVISELQGTSFTCRDPHDCEFFPSWKMFLKLLRYLELGYRVHSLLEVGENWRLLGDNYHQGIYYGRFFHLLCTMEHLEEVLKWYRLLVPSRYYLNHQSLRTLLQALDTESRLDLLPTIWKDMKTMALDNNSDLLDELLRLMTREEHSAEVQDSFADCVLDINKAFDSKPNLEWSTSGLTDATTLLLRASRTQKAWEMLQLFKSKNRVPCEVLLNSFLTACHAEANKQRAVELVQLSAAFYLPSTARLAQRVQAEFDLTEEQRSVMLNDSRFSINICMPTDHCVTSALCWSKQI</sequence>
<keyword evidence="3" id="KW-0699">rRNA-binding</keyword>
<accession>A0A8C5GKZ9</accession>
<feature type="repeat" description="PPR" evidence="12">
    <location>
        <begin position="185"/>
        <end position="219"/>
    </location>
</feature>
<evidence type="ECO:0000256" key="2">
    <source>
        <dbReference type="ARBA" id="ARBA00008551"/>
    </source>
</evidence>
<dbReference type="Proteomes" id="UP000694680">
    <property type="component" value="Chromosome 10"/>
</dbReference>
<evidence type="ECO:0000256" key="12">
    <source>
        <dbReference type="PROSITE-ProRule" id="PRU00708"/>
    </source>
</evidence>
<dbReference type="Ensembl" id="ENSGWIT00000034933.1">
    <property type="protein sequence ID" value="ENSGWIP00000032085.1"/>
    <property type="gene ID" value="ENSGWIG00000016517.1"/>
</dbReference>
<dbReference type="GO" id="GO:0005840">
    <property type="term" value="C:ribosome"/>
    <property type="evidence" value="ECO:0007669"/>
    <property type="project" value="UniProtKB-KW"/>
</dbReference>
<reference evidence="13" key="1">
    <citation type="submission" date="2020-06" db="EMBL/GenBank/DDBJ databases">
        <authorList>
            <consortium name="Wellcome Sanger Institute Data Sharing"/>
        </authorList>
    </citation>
    <scope>NUCLEOTIDE SEQUENCE [LARGE SCALE GENOMIC DNA]</scope>
</reference>
<keyword evidence="4" id="KW-0677">Repeat</keyword>
<dbReference type="PANTHER" id="PTHR16276">
    <property type="entry name" value="PENTATRICOPEPTIDE REPEAT DOMAIN-CONTAINING PROTEIN 3"/>
    <property type="match status" value="1"/>
</dbReference>
<dbReference type="InterPro" id="IPR055063">
    <property type="entry name" value="Rib_mS39_PPR"/>
</dbReference>
<name>A0A8C5GKZ9_GOUWI</name>
<comment type="subcellular location">
    <subcellularLocation>
        <location evidence="1">Mitochondrion</location>
    </subcellularLocation>
</comment>
<organism evidence="13 14">
    <name type="scientific">Gouania willdenowi</name>
    <name type="common">Blunt-snouted clingfish</name>
    <name type="synonym">Lepadogaster willdenowi</name>
    <dbReference type="NCBI Taxonomy" id="441366"/>
    <lineage>
        <taxon>Eukaryota</taxon>
        <taxon>Metazoa</taxon>
        <taxon>Chordata</taxon>
        <taxon>Craniata</taxon>
        <taxon>Vertebrata</taxon>
        <taxon>Euteleostomi</taxon>
        <taxon>Actinopterygii</taxon>
        <taxon>Neopterygii</taxon>
        <taxon>Teleostei</taxon>
        <taxon>Neoteleostei</taxon>
        <taxon>Acanthomorphata</taxon>
        <taxon>Ovalentaria</taxon>
        <taxon>Blenniimorphae</taxon>
        <taxon>Blenniiformes</taxon>
        <taxon>Gobiesocoidei</taxon>
        <taxon>Gobiesocidae</taxon>
        <taxon>Gobiesocinae</taxon>
        <taxon>Gouania</taxon>
    </lineage>
</organism>
<evidence type="ECO:0000256" key="11">
    <source>
        <dbReference type="ARBA" id="ARBA00035134"/>
    </source>
</evidence>
<dbReference type="GO" id="GO:0043024">
    <property type="term" value="F:ribosomal small subunit binding"/>
    <property type="evidence" value="ECO:0007669"/>
    <property type="project" value="InterPro"/>
</dbReference>
<reference evidence="13" key="2">
    <citation type="submission" date="2025-08" db="UniProtKB">
        <authorList>
            <consortium name="Ensembl"/>
        </authorList>
    </citation>
    <scope>IDENTIFICATION</scope>
</reference>
<evidence type="ECO:0000256" key="6">
    <source>
        <dbReference type="ARBA" id="ARBA00022884"/>
    </source>
</evidence>
<keyword evidence="9" id="KW-0496">Mitochondrion</keyword>
<evidence type="ECO:0000313" key="13">
    <source>
        <dbReference type="Ensembl" id="ENSGWIP00000032085.1"/>
    </source>
</evidence>
<protein>
    <recommendedName>
        <fullName evidence="11">Small ribosomal subunit protein mS39</fullName>
    </recommendedName>
</protein>
<evidence type="ECO:0000256" key="10">
    <source>
        <dbReference type="ARBA" id="ARBA00023274"/>
    </source>
</evidence>
<keyword evidence="10" id="KW-0687">Ribonucleoprotein</keyword>
<dbReference type="GO" id="GO:0005739">
    <property type="term" value="C:mitochondrion"/>
    <property type="evidence" value="ECO:0007669"/>
    <property type="project" value="UniProtKB-SubCell"/>
</dbReference>
<dbReference type="GO" id="GO:0032543">
    <property type="term" value="P:mitochondrial translation"/>
    <property type="evidence" value="ECO:0007669"/>
    <property type="project" value="InterPro"/>
</dbReference>
<dbReference type="AlphaFoldDB" id="A0A8C5GKZ9"/>
<evidence type="ECO:0000256" key="8">
    <source>
        <dbReference type="ARBA" id="ARBA00022980"/>
    </source>
</evidence>
<dbReference type="GO" id="GO:1990904">
    <property type="term" value="C:ribonucleoprotein complex"/>
    <property type="evidence" value="ECO:0007669"/>
    <property type="project" value="UniProtKB-KW"/>
</dbReference>
<dbReference type="InterPro" id="IPR002885">
    <property type="entry name" value="PPR_rpt"/>
</dbReference>
<keyword evidence="5" id="KW-0810">Translation regulation</keyword>
<dbReference type="Gene3D" id="1.25.40.10">
    <property type="entry name" value="Tetratricopeptide repeat domain"/>
    <property type="match status" value="2"/>
</dbReference>
<keyword evidence="6" id="KW-0694">RNA-binding</keyword>
<dbReference type="Pfam" id="PF22330">
    <property type="entry name" value="Rib_mS39_PPR"/>
    <property type="match status" value="1"/>
</dbReference>
<proteinExistence type="inferred from homology"/>
<evidence type="ECO:0000313" key="14">
    <source>
        <dbReference type="Proteomes" id="UP000694680"/>
    </source>
</evidence>
<reference evidence="13" key="3">
    <citation type="submission" date="2025-09" db="UniProtKB">
        <authorList>
            <consortium name="Ensembl"/>
        </authorList>
    </citation>
    <scope>IDENTIFICATION</scope>
</reference>
<evidence type="ECO:0000256" key="5">
    <source>
        <dbReference type="ARBA" id="ARBA00022845"/>
    </source>
</evidence>
<evidence type="ECO:0000256" key="1">
    <source>
        <dbReference type="ARBA" id="ARBA00004173"/>
    </source>
</evidence>
<keyword evidence="14" id="KW-1185">Reference proteome</keyword>
<comment type="similarity">
    <text evidence="2">Belongs to the mitochondrion-specific ribosomal protein mS39 family.</text>
</comment>
<keyword evidence="8" id="KW-0689">Ribosomal protein</keyword>
<dbReference type="PANTHER" id="PTHR16276:SF1">
    <property type="entry name" value="SMALL RIBOSOMAL SUBUNIT PROTEIN MS39"/>
    <property type="match status" value="1"/>
</dbReference>
<dbReference type="GO" id="GO:0006417">
    <property type="term" value="P:regulation of translation"/>
    <property type="evidence" value="ECO:0007669"/>
    <property type="project" value="UniProtKB-KW"/>
</dbReference>
<dbReference type="InterPro" id="IPR011990">
    <property type="entry name" value="TPR-like_helical_dom_sf"/>
</dbReference>
<dbReference type="Pfam" id="PF13812">
    <property type="entry name" value="PPR_3"/>
    <property type="match status" value="1"/>
</dbReference>